<dbReference type="Pfam" id="PF00106">
    <property type="entry name" value="adh_short"/>
    <property type="match status" value="1"/>
</dbReference>
<accession>A0AA39XD56</accession>
<dbReference type="SUPFAM" id="SSF51735">
    <property type="entry name" value="NAD(P)-binding Rossmann-fold domains"/>
    <property type="match status" value="1"/>
</dbReference>
<protein>
    <submittedName>
        <fullName evidence="2">Uncharacterized protein</fullName>
    </submittedName>
</protein>
<sequence>MVKLTTIYQSNTASAAQQPPAGGLVCVFLGATSGIGASTAEKLASLLGPATFYIAGRSQSRFASQKAKLERLNRDLKVVFFEGEMSLLADVDAFSKIITGAEKKVDYLCMSAGMLPLGGARYTKENLELCLALSYYARTRLTANLLPLLHHASPAPRVLGPDVGLERNWTPHDAMNQSVTLTSLALDHLSESAGGKIVFIHSFPGLVKTDIFNRVTAVEGTGIFARLRLAVMRLFVRVLMVVKGMSPEECAERQVYYLTSDVYTARLGQGVVRVDDKSEVFAEEGPGGVLGRYREEGWPARVWEFTIGVFERVTGGV</sequence>
<dbReference type="GO" id="GO:0016491">
    <property type="term" value="F:oxidoreductase activity"/>
    <property type="evidence" value="ECO:0007669"/>
    <property type="project" value="UniProtKB-KW"/>
</dbReference>
<dbReference type="PRINTS" id="PR00081">
    <property type="entry name" value="GDHRDH"/>
</dbReference>
<proteinExistence type="predicted"/>
<dbReference type="AlphaFoldDB" id="A0AA39XD56"/>
<keyword evidence="1" id="KW-0560">Oxidoreductase</keyword>
<comment type="caution">
    <text evidence="2">The sequence shown here is derived from an EMBL/GenBank/DDBJ whole genome shotgun (WGS) entry which is preliminary data.</text>
</comment>
<dbReference type="Proteomes" id="UP001174934">
    <property type="component" value="Unassembled WGS sequence"/>
</dbReference>
<dbReference type="PANTHER" id="PTHR47534:SF3">
    <property type="entry name" value="ALCOHOL DEHYDROGENASE-LIKE C-TERMINAL DOMAIN-CONTAINING PROTEIN"/>
    <property type="match status" value="1"/>
</dbReference>
<dbReference type="PANTHER" id="PTHR47534">
    <property type="entry name" value="YALI0E05731P"/>
    <property type="match status" value="1"/>
</dbReference>
<name>A0AA39XD56_9PEZI</name>
<dbReference type="EMBL" id="JAULSR010000002">
    <property type="protein sequence ID" value="KAK0631035.1"/>
    <property type="molecule type" value="Genomic_DNA"/>
</dbReference>
<dbReference type="Gene3D" id="3.40.50.720">
    <property type="entry name" value="NAD(P)-binding Rossmann-like Domain"/>
    <property type="match status" value="1"/>
</dbReference>
<keyword evidence="3" id="KW-1185">Reference proteome</keyword>
<reference evidence="2" key="1">
    <citation type="submission" date="2023-06" db="EMBL/GenBank/DDBJ databases">
        <title>Genome-scale phylogeny and comparative genomics of the fungal order Sordariales.</title>
        <authorList>
            <consortium name="Lawrence Berkeley National Laboratory"/>
            <person name="Hensen N."/>
            <person name="Bonometti L."/>
            <person name="Westerberg I."/>
            <person name="Brannstrom I.O."/>
            <person name="Guillou S."/>
            <person name="Cros-Aarteil S."/>
            <person name="Calhoun S."/>
            <person name="Haridas S."/>
            <person name="Kuo A."/>
            <person name="Mondo S."/>
            <person name="Pangilinan J."/>
            <person name="Riley R."/>
            <person name="LaButti K."/>
            <person name="Andreopoulos B."/>
            <person name="Lipzen A."/>
            <person name="Chen C."/>
            <person name="Yanf M."/>
            <person name="Daum C."/>
            <person name="Ng V."/>
            <person name="Clum A."/>
            <person name="Steindorff A."/>
            <person name="Ohm R."/>
            <person name="Martin F."/>
            <person name="Silar P."/>
            <person name="Natvig D."/>
            <person name="Lalanne C."/>
            <person name="Gautier V."/>
            <person name="Ament-velasquez S.L."/>
            <person name="Kruys A."/>
            <person name="Hutchinson M.I."/>
            <person name="Powell A.J."/>
            <person name="Barry K."/>
            <person name="Miller A.N."/>
            <person name="Grigoriev I.V."/>
            <person name="Debuchy R."/>
            <person name="Gladieux P."/>
            <person name="Thoren M.H."/>
            <person name="Johannesson H."/>
        </authorList>
    </citation>
    <scope>NUCLEOTIDE SEQUENCE</scope>
    <source>
        <strain evidence="2">SMH3391-2</strain>
    </source>
</reference>
<dbReference type="InterPro" id="IPR052228">
    <property type="entry name" value="Sec_Metab_Biosynth_Oxidored"/>
</dbReference>
<evidence type="ECO:0000256" key="1">
    <source>
        <dbReference type="ARBA" id="ARBA00023002"/>
    </source>
</evidence>
<gene>
    <name evidence="2" type="ORF">B0T17DRAFT_590339</name>
</gene>
<dbReference type="InterPro" id="IPR036291">
    <property type="entry name" value="NAD(P)-bd_dom_sf"/>
</dbReference>
<evidence type="ECO:0000313" key="3">
    <source>
        <dbReference type="Proteomes" id="UP001174934"/>
    </source>
</evidence>
<organism evidence="2 3">
    <name type="scientific">Bombardia bombarda</name>
    <dbReference type="NCBI Taxonomy" id="252184"/>
    <lineage>
        <taxon>Eukaryota</taxon>
        <taxon>Fungi</taxon>
        <taxon>Dikarya</taxon>
        <taxon>Ascomycota</taxon>
        <taxon>Pezizomycotina</taxon>
        <taxon>Sordariomycetes</taxon>
        <taxon>Sordariomycetidae</taxon>
        <taxon>Sordariales</taxon>
        <taxon>Lasiosphaeriaceae</taxon>
        <taxon>Bombardia</taxon>
    </lineage>
</organism>
<dbReference type="InterPro" id="IPR002347">
    <property type="entry name" value="SDR_fam"/>
</dbReference>
<evidence type="ECO:0000313" key="2">
    <source>
        <dbReference type="EMBL" id="KAK0631035.1"/>
    </source>
</evidence>